<evidence type="ECO:0000313" key="2">
    <source>
        <dbReference type="Proteomes" id="UP000184474"/>
    </source>
</evidence>
<evidence type="ECO:0000313" key="1">
    <source>
        <dbReference type="EMBL" id="SHK76569.1"/>
    </source>
</evidence>
<dbReference type="STRING" id="156994.SAMN04488028_108124"/>
<reference evidence="2" key="1">
    <citation type="submission" date="2016-11" db="EMBL/GenBank/DDBJ databases">
        <authorList>
            <person name="Varghese N."/>
            <person name="Submissions S."/>
        </authorList>
    </citation>
    <scope>NUCLEOTIDE SEQUENCE [LARGE SCALE GENOMIC DNA]</scope>
    <source>
        <strain evidence="2">DSM 26134</strain>
    </source>
</reference>
<dbReference type="EMBL" id="FRAA01000008">
    <property type="protein sequence ID" value="SHK76569.1"/>
    <property type="molecule type" value="Genomic_DNA"/>
</dbReference>
<dbReference type="RefSeq" id="WP_170863837.1">
    <property type="nucleotide sequence ID" value="NZ_FRAA01000008.1"/>
</dbReference>
<keyword evidence="2" id="KW-1185">Reference proteome</keyword>
<protein>
    <submittedName>
        <fullName evidence="1">Uncharacterized protein</fullName>
    </submittedName>
</protein>
<gene>
    <name evidence="1" type="ORF">SAMN04488028_108124</name>
</gene>
<sequence length="48" mass="5283">MSIDVAQRYYSSYGNKKYVASSCTSSLVSLWQYERGQGLEIGLGASLD</sequence>
<dbReference type="AlphaFoldDB" id="A0A1M6V4Z6"/>
<proteinExistence type="predicted"/>
<organism evidence="1 2">
    <name type="scientific">Reichenbachiella agariperforans</name>
    <dbReference type="NCBI Taxonomy" id="156994"/>
    <lineage>
        <taxon>Bacteria</taxon>
        <taxon>Pseudomonadati</taxon>
        <taxon>Bacteroidota</taxon>
        <taxon>Cytophagia</taxon>
        <taxon>Cytophagales</taxon>
        <taxon>Reichenbachiellaceae</taxon>
        <taxon>Reichenbachiella</taxon>
    </lineage>
</organism>
<name>A0A1M6V4Z6_REIAG</name>
<dbReference type="Proteomes" id="UP000184474">
    <property type="component" value="Unassembled WGS sequence"/>
</dbReference>
<accession>A0A1M6V4Z6</accession>